<dbReference type="PRINTS" id="PR00335">
    <property type="entry name" value="KUPTAKETRKA"/>
</dbReference>
<dbReference type="EMBL" id="CP029487">
    <property type="protein sequence ID" value="QCT70799.1"/>
    <property type="molecule type" value="Genomic_DNA"/>
</dbReference>
<dbReference type="GO" id="GO:0015079">
    <property type="term" value="F:potassium ion transmembrane transporter activity"/>
    <property type="evidence" value="ECO:0007669"/>
    <property type="project" value="InterPro"/>
</dbReference>
<dbReference type="PROSITE" id="PS51201">
    <property type="entry name" value="RCK_N"/>
    <property type="match status" value="2"/>
</dbReference>
<dbReference type="Pfam" id="PF02080">
    <property type="entry name" value="TrkA_C"/>
    <property type="match status" value="2"/>
</dbReference>
<evidence type="ECO:0000256" key="4">
    <source>
        <dbReference type="ARBA" id="ARBA00022958"/>
    </source>
</evidence>
<keyword evidence="5" id="KW-0520">NAD</keyword>
<feature type="domain" description="RCK C-terminal" evidence="8">
    <location>
        <begin position="140"/>
        <end position="223"/>
    </location>
</feature>
<name>A0A4P9C5R2_EUBML</name>
<evidence type="ECO:0000256" key="3">
    <source>
        <dbReference type="ARBA" id="ARBA00022538"/>
    </source>
</evidence>
<dbReference type="InterPro" id="IPR036291">
    <property type="entry name" value="NAD(P)-bd_dom_sf"/>
</dbReference>
<sequence>MKIVVVGNGKVGTTLTVQLAREGHDIIIVDNDERVIENVVNAYDVMGICGNGGSYDVLQQAGVATADLFIAVTSGDEMNILSCMLAKKMGAKHTIARVRNPQYTKLLVYMRDELGLSMSINPEFEAANEIFRVLRLPQALEVDSFSKGRVDLVAVRIQPNSKLNGKAIAGLQSFFKANILICAVERNGEVIIPDGDFVMQCGDKIFISATSKELDLFFKETGIISHKIRKVMIIGGGKIAYYLARQLISLKVNVKIIELNKQRSRELSELLPKATVVYGDGTDQAVLTEEGIRNVDACVALTDNDEENIILSMYAGTQKVEKIITKVNRIPLLKIMQDVGIESVISPKMLTANHIVRYVRAMETTEDNSIRTLYKIVDGQAEAIEFPVTRDSGFVGHPLRELNIRKNNLIACIIRKGRIIFPNGDAVMEAGDNVVVVTTTQSLKHLKDILDGRE</sequence>
<dbReference type="SUPFAM" id="SSF116726">
    <property type="entry name" value="TrkA C-terminal domain-like"/>
    <property type="match status" value="2"/>
</dbReference>
<feature type="domain" description="RCK N-terminal" evidence="7">
    <location>
        <begin position="228"/>
        <end position="345"/>
    </location>
</feature>
<dbReference type="InterPro" id="IPR006037">
    <property type="entry name" value="RCK_C"/>
</dbReference>
<dbReference type="NCBIfam" id="NF007039">
    <property type="entry name" value="PRK09496.3-2"/>
    <property type="match status" value="1"/>
</dbReference>
<dbReference type="Pfam" id="PF02254">
    <property type="entry name" value="TrkA_N"/>
    <property type="match status" value="2"/>
</dbReference>
<accession>A0A4P9C5R2</accession>
<dbReference type="KEGG" id="emt:CPZ25_005470"/>
<evidence type="ECO:0000313" key="10">
    <source>
        <dbReference type="Proteomes" id="UP000218387"/>
    </source>
</evidence>
<dbReference type="InterPro" id="IPR050721">
    <property type="entry name" value="Trk_Ktr_HKT_K-transport"/>
</dbReference>
<evidence type="ECO:0000259" key="7">
    <source>
        <dbReference type="PROSITE" id="PS51201"/>
    </source>
</evidence>
<dbReference type="SUPFAM" id="SSF51735">
    <property type="entry name" value="NAD(P)-binding Rossmann-fold domains"/>
    <property type="match status" value="2"/>
</dbReference>
<keyword evidence="3" id="KW-0633">Potassium transport</keyword>
<dbReference type="GO" id="GO:0005886">
    <property type="term" value="C:plasma membrane"/>
    <property type="evidence" value="ECO:0007669"/>
    <property type="project" value="InterPro"/>
</dbReference>
<dbReference type="RefSeq" id="WP_058694142.1">
    <property type="nucleotide sequence ID" value="NZ_CABJDW020000008.1"/>
</dbReference>
<dbReference type="Proteomes" id="UP000218387">
    <property type="component" value="Chromosome"/>
</dbReference>
<evidence type="ECO:0000256" key="6">
    <source>
        <dbReference type="ARBA" id="ARBA00023065"/>
    </source>
</evidence>
<dbReference type="NCBIfam" id="NF007033">
    <property type="entry name" value="PRK09496.1-5"/>
    <property type="match status" value="1"/>
</dbReference>
<dbReference type="NCBIfam" id="NF007032">
    <property type="entry name" value="PRK09496.1-4"/>
    <property type="match status" value="1"/>
</dbReference>
<proteinExistence type="predicted"/>
<keyword evidence="2" id="KW-0813">Transport</keyword>
<feature type="domain" description="RCK N-terminal" evidence="7">
    <location>
        <begin position="1"/>
        <end position="115"/>
    </location>
</feature>
<evidence type="ECO:0000256" key="1">
    <source>
        <dbReference type="ARBA" id="ARBA00017378"/>
    </source>
</evidence>
<feature type="domain" description="RCK C-terminal" evidence="8">
    <location>
        <begin position="371"/>
        <end position="452"/>
    </location>
</feature>
<dbReference type="NCBIfam" id="NF007041">
    <property type="entry name" value="PRK09496.3-4"/>
    <property type="match status" value="1"/>
</dbReference>
<dbReference type="InterPro" id="IPR003148">
    <property type="entry name" value="RCK_N"/>
</dbReference>
<protein>
    <recommendedName>
        <fullName evidence="1">Trk system potassium uptake protein TrkA</fullName>
    </recommendedName>
</protein>
<reference evidence="9 10" key="1">
    <citation type="submission" date="2018-05" db="EMBL/GenBank/DDBJ databases">
        <title>Genome comparison of Eubacterium sp.</title>
        <authorList>
            <person name="Feng Y."/>
            <person name="Sanchez-Andrea I."/>
            <person name="Stams A.J.M."/>
            <person name="De Vos W.M."/>
        </authorList>
    </citation>
    <scope>NUCLEOTIDE SEQUENCE [LARGE SCALE GENOMIC DNA]</scope>
    <source>
        <strain evidence="9 10">YI</strain>
    </source>
</reference>
<gene>
    <name evidence="9" type="ORF">CPZ25_005470</name>
</gene>
<dbReference type="AlphaFoldDB" id="A0A4P9C5R2"/>
<keyword evidence="6" id="KW-0406">Ion transport</keyword>
<evidence type="ECO:0000256" key="2">
    <source>
        <dbReference type="ARBA" id="ARBA00022448"/>
    </source>
</evidence>
<evidence type="ECO:0000313" key="9">
    <source>
        <dbReference type="EMBL" id="QCT70799.1"/>
    </source>
</evidence>
<organism evidence="9 10">
    <name type="scientific">Eubacterium maltosivorans</name>
    <dbReference type="NCBI Taxonomy" id="2041044"/>
    <lineage>
        <taxon>Bacteria</taxon>
        <taxon>Bacillati</taxon>
        <taxon>Bacillota</taxon>
        <taxon>Clostridia</taxon>
        <taxon>Eubacteriales</taxon>
        <taxon>Eubacteriaceae</taxon>
        <taxon>Eubacterium</taxon>
    </lineage>
</organism>
<dbReference type="PANTHER" id="PTHR43833">
    <property type="entry name" value="POTASSIUM CHANNEL PROTEIN 2-RELATED-RELATED"/>
    <property type="match status" value="1"/>
</dbReference>
<dbReference type="Gene3D" id="3.40.50.720">
    <property type="entry name" value="NAD(P)-binding Rossmann-like Domain"/>
    <property type="match status" value="2"/>
</dbReference>
<evidence type="ECO:0000256" key="5">
    <source>
        <dbReference type="ARBA" id="ARBA00023027"/>
    </source>
</evidence>
<evidence type="ECO:0000259" key="8">
    <source>
        <dbReference type="PROSITE" id="PS51202"/>
    </source>
</evidence>
<keyword evidence="10" id="KW-1185">Reference proteome</keyword>
<dbReference type="Gene3D" id="3.30.70.1450">
    <property type="entry name" value="Regulator of K+ conductance, C-terminal domain"/>
    <property type="match status" value="2"/>
</dbReference>
<dbReference type="InterPro" id="IPR036721">
    <property type="entry name" value="RCK_C_sf"/>
</dbReference>
<dbReference type="InterPro" id="IPR006036">
    <property type="entry name" value="K_uptake_TrkA"/>
</dbReference>
<keyword evidence="4" id="KW-0630">Potassium</keyword>
<dbReference type="PANTHER" id="PTHR43833:SF5">
    <property type="entry name" value="TRK SYSTEM POTASSIUM UPTAKE PROTEIN TRKA"/>
    <property type="match status" value="1"/>
</dbReference>
<dbReference type="NCBIfam" id="NF007031">
    <property type="entry name" value="PRK09496.1-2"/>
    <property type="match status" value="1"/>
</dbReference>
<dbReference type="PROSITE" id="PS51202">
    <property type="entry name" value="RCK_C"/>
    <property type="match status" value="2"/>
</dbReference>